<name>A0ABY5FU05_9MICO</name>
<feature type="domain" description="Response regulatory" evidence="3">
    <location>
        <begin position="7"/>
        <end position="123"/>
    </location>
</feature>
<dbReference type="SMART" id="SM00448">
    <property type="entry name" value="REC"/>
    <property type="match status" value="1"/>
</dbReference>
<dbReference type="Gene3D" id="3.40.50.2300">
    <property type="match status" value="1"/>
</dbReference>
<evidence type="ECO:0000313" key="5">
    <source>
        <dbReference type="Proteomes" id="UP001060039"/>
    </source>
</evidence>
<dbReference type="Pfam" id="PF00072">
    <property type="entry name" value="Response_reg"/>
    <property type="match status" value="1"/>
</dbReference>
<dbReference type="InterPro" id="IPR011006">
    <property type="entry name" value="CheY-like_superfamily"/>
</dbReference>
<evidence type="ECO:0000313" key="4">
    <source>
        <dbReference type="EMBL" id="UTT61769.1"/>
    </source>
</evidence>
<gene>
    <name evidence="4" type="ORF">NNL39_08770</name>
</gene>
<reference evidence="4" key="1">
    <citation type="submission" date="2022-07" db="EMBL/GenBank/DDBJ databases">
        <title>Taxonomic analysis of Microcella humidisoli nov. sp., isolated from riverside soil.</title>
        <authorList>
            <person name="Molina K.M."/>
            <person name="Kim S.B."/>
        </authorList>
    </citation>
    <scope>NUCLEOTIDE SEQUENCE</scope>
    <source>
        <strain evidence="4">MMS21-STM10</strain>
    </source>
</reference>
<proteinExistence type="predicted"/>
<evidence type="ECO:0000256" key="2">
    <source>
        <dbReference type="PROSITE-ProRule" id="PRU00169"/>
    </source>
</evidence>
<dbReference type="PANTHER" id="PTHR44591">
    <property type="entry name" value="STRESS RESPONSE REGULATOR PROTEIN 1"/>
    <property type="match status" value="1"/>
</dbReference>
<sequence length="129" mass="13846">MAPQRDVVLIVDDEPILRVILRHTLEAADYTVLEAANGVEAFAILENAPQRVSAVLSDITMPRMDGLALVDRLEASHPTLPIILASGLHRRDTIPPSTANRIRGFLEKPYSRSTVLAVVATVVSGGVAA</sequence>
<dbReference type="CDD" id="cd00156">
    <property type="entry name" value="REC"/>
    <property type="match status" value="1"/>
</dbReference>
<accession>A0ABY5FU05</accession>
<dbReference type="SUPFAM" id="SSF52172">
    <property type="entry name" value="CheY-like"/>
    <property type="match status" value="1"/>
</dbReference>
<keyword evidence="5" id="KW-1185">Reference proteome</keyword>
<organism evidence="4 5">
    <name type="scientific">Microcella humidisoli</name>
    <dbReference type="NCBI Taxonomy" id="2963406"/>
    <lineage>
        <taxon>Bacteria</taxon>
        <taxon>Bacillati</taxon>
        <taxon>Actinomycetota</taxon>
        <taxon>Actinomycetes</taxon>
        <taxon>Micrococcales</taxon>
        <taxon>Microbacteriaceae</taxon>
        <taxon>Microcella</taxon>
    </lineage>
</organism>
<protein>
    <submittedName>
        <fullName evidence="4">Response regulator</fullName>
    </submittedName>
</protein>
<dbReference type="PANTHER" id="PTHR44591:SF3">
    <property type="entry name" value="RESPONSE REGULATORY DOMAIN-CONTAINING PROTEIN"/>
    <property type="match status" value="1"/>
</dbReference>
<dbReference type="InterPro" id="IPR001789">
    <property type="entry name" value="Sig_transdc_resp-reg_receiver"/>
</dbReference>
<feature type="modified residue" description="4-aspartylphosphate" evidence="2">
    <location>
        <position position="58"/>
    </location>
</feature>
<dbReference type="PROSITE" id="PS50110">
    <property type="entry name" value="RESPONSE_REGULATORY"/>
    <property type="match status" value="1"/>
</dbReference>
<evidence type="ECO:0000256" key="1">
    <source>
        <dbReference type="ARBA" id="ARBA00022553"/>
    </source>
</evidence>
<dbReference type="InterPro" id="IPR050595">
    <property type="entry name" value="Bact_response_regulator"/>
</dbReference>
<evidence type="ECO:0000259" key="3">
    <source>
        <dbReference type="PROSITE" id="PS50110"/>
    </source>
</evidence>
<dbReference type="Proteomes" id="UP001060039">
    <property type="component" value="Chromosome"/>
</dbReference>
<keyword evidence="1 2" id="KW-0597">Phosphoprotein</keyword>
<dbReference type="EMBL" id="CP101497">
    <property type="protein sequence ID" value="UTT61769.1"/>
    <property type="molecule type" value="Genomic_DNA"/>
</dbReference>
<dbReference type="RefSeq" id="WP_255158910.1">
    <property type="nucleotide sequence ID" value="NZ_CP101497.1"/>
</dbReference>